<evidence type="ECO:0000313" key="2">
    <source>
        <dbReference type="Proteomes" id="UP000215355"/>
    </source>
</evidence>
<dbReference type="RefSeq" id="WP_093095416.1">
    <property type="nucleotide sequence ID" value="NZ_CP158798.1"/>
</dbReference>
<evidence type="ECO:0000313" key="1">
    <source>
        <dbReference type="EMBL" id="SNV48195.1"/>
    </source>
</evidence>
<sequence length="62" mass="7388">MSSLDGYRYRTDYFKKLSRIVCVLEDGEITLTDYLHNILKQHFEDFGKEINTIHARNQKPIL</sequence>
<reference evidence="1 2" key="1">
    <citation type="submission" date="2017-06" db="EMBL/GenBank/DDBJ databases">
        <authorList>
            <consortium name="Pathogen Informatics"/>
        </authorList>
    </citation>
    <scope>NUCLEOTIDE SEQUENCE [LARGE SCALE GENOMIC DNA]</scope>
    <source>
        <strain evidence="1 2">NCTC12149</strain>
    </source>
</reference>
<dbReference type="KEGG" id="smiz:4412673_01503"/>
<dbReference type="Proteomes" id="UP000215355">
    <property type="component" value="Chromosome 1"/>
</dbReference>
<dbReference type="Pfam" id="PF11888">
    <property type="entry name" value="DUF3408"/>
    <property type="match status" value="1"/>
</dbReference>
<accession>A0AAJ5BZT2</accession>
<dbReference type="EMBL" id="LT906468">
    <property type="protein sequence ID" value="SNV48195.1"/>
    <property type="molecule type" value="Genomic_DNA"/>
</dbReference>
<gene>
    <name evidence="1" type="ORF">SAMEA4412673_01503</name>
</gene>
<protein>
    <submittedName>
        <fullName evidence="1">Protein of uncharacterized function (DUF3408)</fullName>
    </submittedName>
</protein>
<dbReference type="AlphaFoldDB" id="A0AAJ5BZT2"/>
<organism evidence="1 2">
    <name type="scientific">Sphingobacterium mizutaii</name>
    <dbReference type="NCBI Taxonomy" id="1010"/>
    <lineage>
        <taxon>Bacteria</taxon>
        <taxon>Pseudomonadati</taxon>
        <taxon>Bacteroidota</taxon>
        <taxon>Sphingobacteriia</taxon>
        <taxon>Sphingobacteriales</taxon>
        <taxon>Sphingobacteriaceae</taxon>
        <taxon>Sphingobacterium</taxon>
    </lineage>
</organism>
<dbReference type="InterPro" id="IPR021823">
    <property type="entry name" value="DUF3408"/>
</dbReference>
<proteinExistence type="predicted"/>
<name>A0AAJ5BZT2_9SPHI</name>